<reference evidence="9 10" key="1">
    <citation type="submission" date="2016-10" db="EMBL/GenBank/DDBJ databases">
        <authorList>
            <person name="de Groot N.N."/>
        </authorList>
    </citation>
    <scope>NUCLEOTIDE SEQUENCE [LARGE SCALE GENOMIC DNA]</scope>
    <source>
        <strain evidence="9 10">HL3</strain>
    </source>
</reference>
<dbReference type="STRING" id="1123397.SAMN05660831_00901"/>
<accession>A0A1I1Q027</accession>
<gene>
    <name evidence="9" type="ORF">SAMN05660831_00901</name>
</gene>
<dbReference type="SUPFAM" id="SSF55021">
    <property type="entry name" value="ACT-like"/>
    <property type="match status" value="1"/>
</dbReference>
<dbReference type="Pfam" id="PF04607">
    <property type="entry name" value="RelA_SpoT"/>
    <property type="match status" value="1"/>
</dbReference>
<dbReference type="Pfam" id="PF13291">
    <property type="entry name" value="ACT_4"/>
    <property type="match status" value="1"/>
</dbReference>
<dbReference type="NCBIfam" id="TIGR00691">
    <property type="entry name" value="spoT_relA"/>
    <property type="match status" value="1"/>
</dbReference>
<dbReference type="InterPro" id="IPR043519">
    <property type="entry name" value="NT_sf"/>
</dbReference>
<dbReference type="CDD" id="cd05399">
    <property type="entry name" value="NT_Rel-Spo_like"/>
    <property type="match status" value="1"/>
</dbReference>
<dbReference type="Gene3D" id="3.30.460.10">
    <property type="entry name" value="Beta Polymerase, domain 2"/>
    <property type="match status" value="1"/>
</dbReference>
<dbReference type="SUPFAM" id="SSF109604">
    <property type="entry name" value="HD-domain/PDEase-like"/>
    <property type="match status" value="1"/>
</dbReference>
<dbReference type="UniPathway" id="UPA00908">
    <property type="reaction ID" value="UER00886"/>
</dbReference>
<keyword evidence="9" id="KW-0418">Kinase</keyword>
<dbReference type="SMART" id="SM00954">
    <property type="entry name" value="RelA_SpoT"/>
    <property type="match status" value="1"/>
</dbReference>
<evidence type="ECO:0000256" key="4">
    <source>
        <dbReference type="ARBA" id="ARBA00047968"/>
    </source>
</evidence>
<evidence type="ECO:0000256" key="2">
    <source>
        <dbReference type="ARBA" id="ARBA00024329"/>
    </source>
</evidence>
<evidence type="ECO:0000259" key="6">
    <source>
        <dbReference type="PROSITE" id="PS51671"/>
    </source>
</evidence>
<evidence type="ECO:0000313" key="10">
    <source>
        <dbReference type="Proteomes" id="UP000198611"/>
    </source>
</evidence>
<dbReference type="Gene3D" id="3.30.70.260">
    <property type="match status" value="1"/>
</dbReference>
<dbReference type="InterPro" id="IPR012676">
    <property type="entry name" value="TGS-like"/>
</dbReference>
<sequence length="708" mass="79298">MSTAVQQEPVLLISDLCEQLEDYLEPEQVAEVYRAYLFGAEAHEGQQRLSGEPYIYHPLAVAQILAELRLDHESLVAGVLHDTLEDTRVAKEDIAAAFSEEVAELVDGVSKLTQVHFSSKAEAEAENFRKMMLAMARDLRVILIKLADRLHNMRTLGVMRPDKRRRIARETLDIYAPIANRLGMNSLRLELEDLGFRALHPMRYRILSKAVQRARGNRKEVVARIEGGLKARLAEEGLEGRVEGREKHLYSIYRKMRDKHLAFQEVFDVYAFRVVVDRVDTCYRVLGAVHNLYKPVPGRFKDYIAIPKANGYQSLHTVLFSPWGVPIEIQIRTRDMDRVAEAGIAAHWLYKTGNEAHATVAQTRAREWLRELLEMQQNAGNSMEFLENVKVDLFPDEVYVFTPKGQIMELPRGATAVDYAYAVHSDVGNTCVGARIDRRLMPLNTRLLNGQTVEIVTAPGAHPNPAWLNFVITGKARTAIRAYLKDLQADEAVALGRRLLERALSARGESLEGVDRQQLDRVVTELGAEDPEGLFRDIGLGRQLPALVAQALAPVAVGGGETSQPLTVRGTEGMVVSFAKCCHPIPGDAILGFMSAGRGLVIHRRGCRNVVEDRHGPEKWMHVAWSDEASGEFPVELRVEVANRRGVLATVAATIAELEANIENVDVEDRDGVHSALLLTVSVRDRVHLARIMRRIRKVESVARITRY</sequence>
<dbReference type="GO" id="GO:0008893">
    <property type="term" value="F:guanosine-3',5'-bis(diphosphate) 3'-diphosphatase activity"/>
    <property type="evidence" value="ECO:0007669"/>
    <property type="project" value="UniProtKB-EC"/>
</dbReference>
<dbReference type="PROSITE" id="PS51831">
    <property type="entry name" value="HD"/>
    <property type="match status" value="1"/>
</dbReference>
<dbReference type="Gene3D" id="1.10.3210.10">
    <property type="entry name" value="Hypothetical protein af1432"/>
    <property type="match status" value="1"/>
</dbReference>
<dbReference type="InterPro" id="IPR003607">
    <property type="entry name" value="HD/PDEase_dom"/>
</dbReference>
<evidence type="ECO:0000259" key="8">
    <source>
        <dbReference type="PROSITE" id="PS51880"/>
    </source>
</evidence>
<dbReference type="InterPro" id="IPR045865">
    <property type="entry name" value="ACT-like_dom_sf"/>
</dbReference>
<dbReference type="RefSeq" id="WP_093427568.1">
    <property type="nucleotide sequence ID" value="NZ_FOMJ01000002.1"/>
</dbReference>
<dbReference type="GO" id="GO:0015949">
    <property type="term" value="P:nucleobase-containing small molecule interconversion"/>
    <property type="evidence" value="ECO:0007669"/>
    <property type="project" value="UniProtKB-ARBA"/>
</dbReference>
<dbReference type="FunFam" id="1.10.3210.10:FF:000001">
    <property type="entry name" value="GTP pyrophosphokinase RelA"/>
    <property type="match status" value="1"/>
</dbReference>
<dbReference type="SUPFAM" id="SSF81301">
    <property type="entry name" value="Nucleotidyltransferase"/>
    <property type="match status" value="1"/>
</dbReference>
<evidence type="ECO:0000313" key="9">
    <source>
        <dbReference type="EMBL" id="SFD15272.1"/>
    </source>
</evidence>
<evidence type="ECO:0000256" key="3">
    <source>
        <dbReference type="ARBA" id="ARBA00024387"/>
    </source>
</evidence>
<dbReference type="OrthoDB" id="9805041at2"/>
<dbReference type="SUPFAM" id="SSF81271">
    <property type="entry name" value="TGS-like"/>
    <property type="match status" value="1"/>
</dbReference>
<evidence type="ECO:0000259" key="7">
    <source>
        <dbReference type="PROSITE" id="PS51831"/>
    </source>
</evidence>
<dbReference type="Pfam" id="PF19296">
    <property type="entry name" value="RelA_AH_RIS"/>
    <property type="match status" value="1"/>
</dbReference>
<dbReference type="InterPro" id="IPR004095">
    <property type="entry name" value="TGS"/>
</dbReference>
<dbReference type="NCBIfam" id="NF008303">
    <property type="entry name" value="PRK11092.1"/>
    <property type="match status" value="1"/>
</dbReference>
<feature type="domain" description="HD" evidence="7">
    <location>
        <begin position="54"/>
        <end position="153"/>
    </location>
</feature>
<keyword evidence="9" id="KW-0808">Transferase</keyword>
<dbReference type="PROSITE" id="PS51880">
    <property type="entry name" value="TGS"/>
    <property type="match status" value="1"/>
</dbReference>
<dbReference type="PROSITE" id="PS51671">
    <property type="entry name" value="ACT"/>
    <property type="match status" value="1"/>
</dbReference>
<name>A0A1I1Q027_9GAMM</name>
<dbReference type="PANTHER" id="PTHR21262:SF36">
    <property type="entry name" value="BIFUNCTIONAL (P)PPGPP SYNTHASE_HYDROLASE SPOT"/>
    <property type="match status" value="1"/>
</dbReference>
<feature type="domain" description="ACT" evidence="6">
    <location>
        <begin position="636"/>
        <end position="708"/>
    </location>
</feature>
<dbReference type="InterPro" id="IPR004811">
    <property type="entry name" value="RelA/Spo_fam"/>
</dbReference>
<dbReference type="Gene3D" id="3.10.20.30">
    <property type="match status" value="1"/>
</dbReference>
<dbReference type="Pfam" id="PF13328">
    <property type="entry name" value="HD_4"/>
    <property type="match status" value="1"/>
</dbReference>
<dbReference type="CDD" id="cd01668">
    <property type="entry name" value="TGS_RSH"/>
    <property type="match status" value="1"/>
</dbReference>
<dbReference type="PANTHER" id="PTHR21262">
    <property type="entry name" value="GUANOSINE-3',5'-BIS DIPHOSPHATE 3'-PYROPHOSPHOHYDROLASE"/>
    <property type="match status" value="1"/>
</dbReference>
<dbReference type="CDD" id="cd00077">
    <property type="entry name" value="HDc"/>
    <property type="match status" value="1"/>
</dbReference>
<dbReference type="GO" id="GO:0008728">
    <property type="term" value="F:GTP diphosphokinase activity"/>
    <property type="evidence" value="ECO:0007669"/>
    <property type="project" value="TreeGrafter"/>
</dbReference>
<dbReference type="FunFam" id="3.10.20.30:FF:000002">
    <property type="entry name" value="GTP pyrophosphokinase (RelA/SpoT)"/>
    <property type="match status" value="1"/>
</dbReference>
<comment type="catalytic activity">
    <reaction evidence="4">
        <text>guanosine 3',5'-bis(diphosphate) + H2O = GDP + diphosphate + H(+)</text>
        <dbReference type="Rhea" id="RHEA:14253"/>
        <dbReference type="ChEBI" id="CHEBI:15377"/>
        <dbReference type="ChEBI" id="CHEBI:15378"/>
        <dbReference type="ChEBI" id="CHEBI:33019"/>
        <dbReference type="ChEBI" id="CHEBI:58189"/>
        <dbReference type="ChEBI" id="CHEBI:77828"/>
        <dbReference type="EC" id="3.1.7.2"/>
    </reaction>
</comment>
<dbReference type="Proteomes" id="UP000198611">
    <property type="component" value="Unassembled WGS sequence"/>
</dbReference>
<dbReference type="CDD" id="cd04876">
    <property type="entry name" value="ACT_RelA-SpoT"/>
    <property type="match status" value="1"/>
</dbReference>
<proteinExistence type="inferred from homology"/>
<comment type="pathway">
    <text evidence="2">Purine metabolism; ppGpp biosynthesis; ppGpp from GDP: step 1/1.</text>
</comment>
<dbReference type="GO" id="GO:0016301">
    <property type="term" value="F:kinase activity"/>
    <property type="evidence" value="ECO:0007669"/>
    <property type="project" value="UniProtKB-KW"/>
</dbReference>
<dbReference type="InterPro" id="IPR045600">
    <property type="entry name" value="RelA/SpoT_AH_RIS"/>
</dbReference>
<dbReference type="Pfam" id="PF02824">
    <property type="entry name" value="TGS"/>
    <property type="match status" value="1"/>
</dbReference>
<dbReference type="InterPro" id="IPR033655">
    <property type="entry name" value="TGS_RelA/SpoT"/>
</dbReference>
<dbReference type="AlphaFoldDB" id="A0A1I1Q027"/>
<organism evidence="9 10">
    <name type="scientific">Thiohalospira halophila DSM 15071</name>
    <dbReference type="NCBI Taxonomy" id="1123397"/>
    <lineage>
        <taxon>Bacteria</taxon>
        <taxon>Pseudomonadati</taxon>
        <taxon>Pseudomonadota</taxon>
        <taxon>Gammaproteobacteria</taxon>
        <taxon>Thiohalospirales</taxon>
        <taxon>Thiohalospiraceae</taxon>
        <taxon>Thiohalospira</taxon>
    </lineage>
</organism>
<evidence type="ECO:0000256" key="1">
    <source>
        <dbReference type="ARBA" id="ARBA00022801"/>
    </source>
</evidence>
<keyword evidence="10" id="KW-1185">Reference proteome</keyword>
<dbReference type="GO" id="GO:0015970">
    <property type="term" value="P:guanosine tetraphosphate biosynthetic process"/>
    <property type="evidence" value="ECO:0007669"/>
    <property type="project" value="UniProtKB-UniPathway"/>
</dbReference>
<dbReference type="GO" id="GO:0005886">
    <property type="term" value="C:plasma membrane"/>
    <property type="evidence" value="ECO:0007669"/>
    <property type="project" value="TreeGrafter"/>
</dbReference>
<dbReference type="SMART" id="SM00471">
    <property type="entry name" value="HDc"/>
    <property type="match status" value="1"/>
</dbReference>
<evidence type="ECO:0000256" key="5">
    <source>
        <dbReference type="RuleBase" id="RU003847"/>
    </source>
</evidence>
<protein>
    <recommendedName>
        <fullName evidence="3">guanosine-3',5'-bis(diphosphate) 3'-diphosphatase</fullName>
        <ecNumber evidence="3">3.1.7.2</ecNumber>
    </recommendedName>
</protein>
<dbReference type="FunFam" id="3.30.460.10:FF:000001">
    <property type="entry name" value="GTP pyrophosphokinase RelA"/>
    <property type="match status" value="1"/>
</dbReference>
<dbReference type="EMBL" id="FOMJ01000002">
    <property type="protein sequence ID" value="SFD15272.1"/>
    <property type="molecule type" value="Genomic_DNA"/>
</dbReference>
<keyword evidence="1" id="KW-0378">Hydrolase</keyword>
<dbReference type="InterPro" id="IPR006674">
    <property type="entry name" value="HD_domain"/>
</dbReference>
<feature type="domain" description="TGS" evidence="8">
    <location>
        <begin position="396"/>
        <end position="457"/>
    </location>
</feature>
<dbReference type="EC" id="3.1.7.2" evidence="3"/>
<dbReference type="InterPro" id="IPR012675">
    <property type="entry name" value="Beta-grasp_dom_sf"/>
</dbReference>
<dbReference type="InterPro" id="IPR007685">
    <property type="entry name" value="RelA_SpoT"/>
</dbReference>
<comment type="similarity">
    <text evidence="5">Belongs to the relA/spoT family.</text>
</comment>
<dbReference type="InterPro" id="IPR002912">
    <property type="entry name" value="ACT_dom"/>
</dbReference>
<comment type="function">
    <text evidence="5">In eubacteria ppGpp (guanosine 3'-diphosphate 5'-diphosphate) is a mediator of the stringent response that coordinates a variety of cellular activities in response to changes in nutritional abundance.</text>
</comment>
<dbReference type="GO" id="GO:0042594">
    <property type="term" value="P:response to starvation"/>
    <property type="evidence" value="ECO:0007669"/>
    <property type="project" value="TreeGrafter"/>
</dbReference>